<dbReference type="Proteomes" id="UP000233256">
    <property type="component" value="Unassembled WGS sequence"/>
</dbReference>
<protein>
    <submittedName>
        <fullName evidence="8">Aminotransferase</fullName>
    </submittedName>
</protein>
<evidence type="ECO:0000256" key="2">
    <source>
        <dbReference type="ARBA" id="ARBA00007441"/>
    </source>
</evidence>
<dbReference type="Gene3D" id="3.40.640.10">
    <property type="entry name" value="Type I PLP-dependent aspartate aminotransferase-like (Major domain)"/>
    <property type="match status" value="1"/>
</dbReference>
<keyword evidence="5 8" id="KW-0808">Transferase</keyword>
<dbReference type="EMBL" id="PGXC01000022">
    <property type="protein sequence ID" value="PKK89271.1"/>
    <property type="molecule type" value="Genomic_DNA"/>
</dbReference>
<dbReference type="CDD" id="cd00609">
    <property type="entry name" value="AAT_like"/>
    <property type="match status" value="1"/>
</dbReference>
<evidence type="ECO:0000259" key="7">
    <source>
        <dbReference type="Pfam" id="PF00155"/>
    </source>
</evidence>
<sequence>MIDLAKNYSIMARRAKKSVIRELLKLTSKPEIISFAGGLPDPAEFPTAQIEECIHEVLAESGSKALQYGSTEGEAALKKELIKIVAKNGMEINEDNILITVASQQALDLIGRIFIDPSDPIILELPSYLGGIQAFRSYGANFIGVPMDEDGVDVDKLADTLERLKEDDEHYKFLYLVPDFQNPSGVTLSAERRHRILELAEQYKFLIIEDSPYRELRFEGEHLPMLGSLDKSGNVISLFTFSKTFVPGIRLGWVVAHPRIIQKLAVAKQSVDLCTPPLSQYIAAKFCEKGYLEPHIQKVVNVYRDKKNAMIAAFEKYMPKVPGLSWTNPQGGLFLFLTLPEDISADDMFYTALENNVAYVIGSAFFCDNGGQNTMRLNFSYPTIDQIDEGVKRLAETIEKFIAKRK</sequence>
<keyword evidence="4 8" id="KW-0032">Aminotransferase</keyword>
<dbReference type="SUPFAM" id="SSF53383">
    <property type="entry name" value="PLP-dependent transferases"/>
    <property type="match status" value="1"/>
</dbReference>
<evidence type="ECO:0000313" key="9">
    <source>
        <dbReference type="Proteomes" id="UP000233256"/>
    </source>
</evidence>
<keyword evidence="6" id="KW-0663">Pyridoxal phosphate</keyword>
<dbReference type="PANTHER" id="PTHR42790:SF19">
    <property type="entry name" value="KYNURENINE_ALPHA-AMINOADIPATE AMINOTRANSFERASE, MITOCHONDRIAL"/>
    <property type="match status" value="1"/>
</dbReference>
<dbReference type="PANTHER" id="PTHR42790">
    <property type="entry name" value="AMINOTRANSFERASE"/>
    <property type="match status" value="1"/>
</dbReference>
<comment type="similarity">
    <text evidence="2">Belongs to the class-I pyridoxal-phosphate-dependent aminotransferase family.</text>
</comment>
<dbReference type="FunFam" id="3.40.640.10:FF:000053">
    <property type="entry name" value="Aminotransferase, class I"/>
    <property type="match status" value="1"/>
</dbReference>
<reference evidence="8 9" key="1">
    <citation type="journal article" date="2017" name="ISME J.">
        <title>Potential for microbial H2 and metal transformations associated with novel bacteria and archaea in deep terrestrial subsurface sediments.</title>
        <authorList>
            <person name="Hernsdorf A.W."/>
            <person name="Amano Y."/>
            <person name="Miyakawa K."/>
            <person name="Ise K."/>
            <person name="Suzuki Y."/>
            <person name="Anantharaman K."/>
            <person name="Probst A."/>
            <person name="Burstein D."/>
            <person name="Thomas B.C."/>
            <person name="Banfield J.F."/>
        </authorList>
    </citation>
    <scope>NUCLEOTIDE SEQUENCE [LARGE SCALE GENOMIC DNA]</scope>
    <source>
        <strain evidence="8">HGW-Wallbacteria-1</strain>
    </source>
</reference>
<feature type="domain" description="Aminotransferase class I/classII large" evidence="7">
    <location>
        <begin position="49"/>
        <end position="394"/>
    </location>
</feature>
<comment type="subunit">
    <text evidence="3">Homodimer.</text>
</comment>
<evidence type="ECO:0000256" key="5">
    <source>
        <dbReference type="ARBA" id="ARBA00022679"/>
    </source>
</evidence>
<accession>A0A2N1PLQ5</accession>
<dbReference type="InterPro" id="IPR015421">
    <property type="entry name" value="PyrdxlP-dep_Trfase_major"/>
</dbReference>
<dbReference type="AlphaFoldDB" id="A0A2N1PLQ5"/>
<evidence type="ECO:0000256" key="4">
    <source>
        <dbReference type="ARBA" id="ARBA00022576"/>
    </source>
</evidence>
<organism evidence="8 9">
    <name type="scientific">Candidatus Wallbacteria bacterium HGW-Wallbacteria-1</name>
    <dbReference type="NCBI Taxonomy" id="2013854"/>
    <lineage>
        <taxon>Bacteria</taxon>
        <taxon>Candidatus Walliibacteriota</taxon>
    </lineage>
</organism>
<comment type="caution">
    <text evidence="8">The sequence shown here is derived from an EMBL/GenBank/DDBJ whole genome shotgun (WGS) entry which is preliminary data.</text>
</comment>
<dbReference type="InterPro" id="IPR015424">
    <property type="entry name" value="PyrdxlP-dep_Trfase"/>
</dbReference>
<dbReference type="InterPro" id="IPR050859">
    <property type="entry name" value="Class-I_PLP-dep_aminotransf"/>
</dbReference>
<evidence type="ECO:0000313" key="8">
    <source>
        <dbReference type="EMBL" id="PKK89271.1"/>
    </source>
</evidence>
<dbReference type="InterPro" id="IPR004839">
    <property type="entry name" value="Aminotransferase_I/II_large"/>
</dbReference>
<proteinExistence type="inferred from homology"/>
<name>A0A2N1PLQ5_9BACT</name>
<evidence type="ECO:0000256" key="1">
    <source>
        <dbReference type="ARBA" id="ARBA00001933"/>
    </source>
</evidence>
<comment type="cofactor">
    <cofactor evidence="1">
        <name>pyridoxal 5'-phosphate</name>
        <dbReference type="ChEBI" id="CHEBI:597326"/>
    </cofactor>
</comment>
<dbReference type="Gene3D" id="3.90.1150.10">
    <property type="entry name" value="Aspartate Aminotransferase, domain 1"/>
    <property type="match status" value="1"/>
</dbReference>
<dbReference type="Pfam" id="PF00155">
    <property type="entry name" value="Aminotran_1_2"/>
    <property type="match status" value="1"/>
</dbReference>
<evidence type="ECO:0000256" key="6">
    <source>
        <dbReference type="ARBA" id="ARBA00022898"/>
    </source>
</evidence>
<dbReference type="GO" id="GO:0030170">
    <property type="term" value="F:pyridoxal phosphate binding"/>
    <property type="evidence" value="ECO:0007669"/>
    <property type="project" value="InterPro"/>
</dbReference>
<dbReference type="GO" id="GO:1901605">
    <property type="term" value="P:alpha-amino acid metabolic process"/>
    <property type="evidence" value="ECO:0007669"/>
    <property type="project" value="TreeGrafter"/>
</dbReference>
<gene>
    <name evidence="8" type="ORF">CVV64_15225</name>
</gene>
<dbReference type="InterPro" id="IPR015422">
    <property type="entry name" value="PyrdxlP-dep_Trfase_small"/>
</dbReference>
<dbReference type="GO" id="GO:0008483">
    <property type="term" value="F:transaminase activity"/>
    <property type="evidence" value="ECO:0007669"/>
    <property type="project" value="UniProtKB-KW"/>
</dbReference>
<evidence type="ECO:0000256" key="3">
    <source>
        <dbReference type="ARBA" id="ARBA00011738"/>
    </source>
</evidence>